<dbReference type="GO" id="GO:0004422">
    <property type="term" value="F:hypoxanthine phosphoribosyltransferase activity"/>
    <property type="evidence" value="ECO:0007669"/>
    <property type="project" value="InterPro"/>
</dbReference>
<evidence type="ECO:0000256" key="13">
    <source>
        <dbReference type="ARBA" id="ARBA00022842"/>
    </source>
</evidence>
<dbReference type="GO" id="GO:0005829">
    <property type="term" value="C:cytosol"/>
    <property type="evidence" value="ECO:0007669"/>
    <property type="project" value="TreeGrafter"/>
</dbReference>
<evidence type="ECO:0000313" key="55">
    <source>
        <dbReference type="Proteomes" id="UP000324327"/>
    </source>
</evidence>
<dbReference type="OrthoDB" id="9802824at2"/>
<dbReference type="FunFam" id="3.40.50.2020:FF:000006">
    <property type="entry name" value="Hypoxanthine phosphoribosyltransferase"/>
    <property type="match status" value="1"/>
</dbReference>
<dbReference type="EMBL" id="QSKY01000016">
    <property type="protein sequence ID" value="RHF02533.1"/>
    <property type="molecule type" value="Genomic_DNA"/>
</dbReference>
<evidence type="ECO:0000256" key="11">
    <source>
        <dbReference type="ARBA" id="ARBA00022726"/>
    </source>
</evidence>
<evidence type="ECO:0000256" key="6">
    <source>
        <dbReference type="ARBA" id="ARBA00008391"/>
    </source>
</evidence>
<evidence type="ECO:0000313" key="27">
    <source>
        <dbReference type="EMBL" id="NSC26616.1"/>
    </source>
</evidence>
<dbReference type="Proteomes" id="UP000465607">
    <property type="component" value="Unassembled WGS sequence"/>
</dbReference>
<comment type="cofactor">
    <cofactor evidence="1 16">
        <name>Mg(2+)</name>
        <dbReference type="ChEBI" id="CHEBI:18420"/>
    </cofactor>
</comment>
<dbReference type="Proteomes" id="UP000260642">
    <property type="component" value="Unassembled WGS sequence"/>
</dbReference>
<evidence type="ECO:0000313" key="36">
    <source>
        <dbReference type="EMBL" id="RHF02533.1"/>
    </source>
</evidence>
<dbReference type="EMBL" id="QSOB01000003">
    <property type="protein sequence ID" value="RGI70023.1"/>
    <property type="molecule type" value="Genomic_DNA"/>
</dbReference>
<evidence type="ECO:0000256" key="2">
    <source>
        <dbReference type="ARBA" id="ARBA00002049"/>
    </source>
</evidence>
<evidence type="ECO:0000313" key="29">
    <source>
        <dbReference type="EMBL" id="RGI70023.1"/>
    </source>
</evidence>
<keyword evidence="41" id="KW-1185">Reference proteome</keyword>
<dbReference type="Proteomes" id="UP000283683">
    <property type="component" value="Unassembled WGS sequence"/>
</dbReference>
<dbReference type="RefSeq" id="WP_012741442.1">
    <property type="nucleotide sequence ID" value="NZ_AP031452.1"/>
</dbReference>
<dbReference type="Proteomes" id="UP000324327">
    <property type="component" value="Unassembled WGS sequence"/>
</dbReference>
<evidence type="ECO:0000313" key="40">
    <source>
        <dbReference type="EMBL" id="TYL58146.1"/>
    </source>
</evidence>
<dbReference type="EMBL" id="JAAIMP010000001">
    <property type="protein sequence ID" value="NSC75840.1"/>
    <property type="molecule type" value="Genomic_DNA"/>
</dbReference>
<dbReference type="SUPFAM" id="SSF53271">
    <property type="entry name" value="PRTase-like"/>
    <property type="match status" value="1"/>
</dbReference>
<dbReference type="Gene3D" id="3.40.50.2020">
    <property type="match status" value="1"/>
</dbReference>
<dbReference type="CDD" id="cd06223">
    <property type="entry name" value="PRTases_typeI"/>
    <property type="match status" value="1"/>
</dbReference>
<dbReference type="GeneID" id="86987430"/>
<evidence type="ECO:0000256" key="4">
    <source>
        <dbReference type="ARBA" id="ARBA00004669"/>
    </source>
</evidence>
<evidence type="ECO:0000256" key="8">
    <source>
        <dbReference type="ARBA" id="ARBA00022676"/>
    </source>
</evidence>
<evidence type="ECO:0000313" key="53">
    <source>
        <dbReference type="Proteomes" id="UP000286581"/>
    </source>
</evidence>
<evidence type="ECO:0000313" key="25">
    <source>
        <dbReference type="EMBL" id="MSC60194.1"/>
    </source>
</evidence>
<gene>
    <name evidence="19" type="primary">hpt</name>
    <name evidence="38" type="ORF">DW001_13445</name>
    <name evidence="37" type="ORF">DW038_13415</name>
    <name evidence="36" type="ORF">DW703_11055</name>
    <name evidence="35" type="ORF">DW775_08530</name>
    <name evidence="34" type="ORF">DW912_10745</name>
    <name evidence="33" type="ORF">DW948_08700</name>
    <name evidence="32" type="ORF">DWV45_08785</name>
    <name evidence="31" type="ORF">DWV78_03315</name>
    <name evidence="30" type="ORF">DXB72_13260</name>
    <name evidence="29" type="ORF">DXD95_02710</name>
    <name evidence="20" type="ORF">ERS852417_00471</name>
    <name evidence="19" type="ORF">ERS852580_01191</name>
    <name evidence="40" type="ORF">FYL31_11105</name>
    <name evidence="39" type="ORF">FYL37_08575</name>
    <name evidence="28" type="ORF">G4312_00730</name>
    <name evidence="27" type="ORF">G4319_04530</name>
    <name evidence="25" type="ORF">GKE07_08305</name>
    <name evidence="26" type="ORF">GKE44_02715</name>
    <name evidence="21" type="ORF">LIZ56_01540</name>
    <name evidence="22" type="ORF">LIZ82_10625</name>
    <name evidence="23" type="ORF">LK487_03355</name>
    <name evidence="24" type="ORF">PNE45_03985</name>
    <name evidence="18" type="ORF">T1815_05941</name>
</gene>
<dbReference type="EMBL" id="QSAZ01000007">
    <property type="protein sequence ID" value="RGW87070.1"/>
    <property type="molecule type" value="Genomic_DNA"/>
</dbReference>
<reference evidence="27" key="7">
    <citation type="journal article" date="2020" name="Cell Host Microbe">
        <title>Functional and Genomic Variation between Human-Derived Isolates of Lachnospiraceae Reveals Inter- and Intra-Species Diversity.</title>
        <authorList>
            <person name="Sorbara M.T."/>
            <person name="Littmann E.R."/>
            <person name="Fontana E."/>
            <person name="Moody T.U."/>
            <person name="Kohout C.E."/>
            <person name="Gjonbalaj M."/>
            <person name="Eaton V."/>
            <person name="Seok R."/>
            <person name="Leiner I.M."/>
            <person name="Pamer E.G."/>
        </authorList>
    </citation>
    <scope>NUCLEOTIDE SEQUENCE</scope>
    <source>
        <strain evidence="28">MSK.16.45</strain>
        <strain evidence="27">MSK.17.79</strain>
    </source>
</reference>
<dbReference type="GO" id="GO:0046100">
    <property type="term" value="P:hypoxanthine metabolic process"/>
    <property type="evidence" value="ECO:0007669"/>
    <property type="project" value="TreeGrafter"/>
</dbReference>
<evidence type="ECO:0000313" key="52">
    <source>
        <dbReference type="Proteomes" id="UP000286341"/>
    </source>
</evidence>
<evidence type="ECO:0000313" key="51">
    <source>
        <dbReference type="Proteomes" id="UP000286220"/>
    </source>
</evidence>
<reference evidence="54 55" key="6">
    <citation type="submission" date="2019-09" db="EMBL/GenBank/DDBJ databases">
        <title>Strain-level analysis of Eubacterium rectale using genomes from metagenomes.</title>
        <authorList>
            <person name="Karcher N."/>
            <person name="Segata N."/>
        </authorList>
    </citation>
    <scope>NUCLEOTIDE SEQUENCE [LARGE SCALE GENOMIC DNA]</scope>
    <source>
        <strain evidence="39 54">L2-21</strain>
        <strain evidence="40 55">T3WBe13</strain>
    </source>
</reference>
<evidence type="ECO:0000313" key="30">
    <source>
        <dbReference type="EMBL" id="RGN20673.1"/>
    </source>
</evidence>
<evidence type="ECO:0000313" key="24">
    <source>
        <dbReference type="EMBL" id="MDB8017187.1"/>
    </source>
</evidence>
<proteinExistence type="inferred from homology"/>
<evidence type="ECO:0000313" key="43">
    <source>
        <dbReference type="Proteomes" id="UP000095673"/>
    </source>
</evidence>
<dbReference type="EMBL" id="QRPB01000019">
    <property type="protein sequence ID" value="RHL76573.1"/>
    <property type="molecule type" value="Genomic_DNA"/>
</dbReference>
<comment type="function">
    <text evidence="2">Purine salvage pathway enzyme that catalyzes the transfer of the ribosyl-5-phosphate group from 5-phospho-alpha-D-ribose 1-diphosphate (PRPP) to the N9 position of the 6-oxopurines hypoxanthine and guanine to form the corresponding ribonucleotides IMP (inosine 5'-monophosphate) and GMP (guanosine 5'-monophosphate), with the release of PPi.</text>
</comment>
<dbReference type="Proteomes" id="UP000049472">
    <property type="component" value="Unassembled WGS sequence"/>
</dbReference>
<name>A0A0M6WC67_9FIRM</name>
<evidence type="ECO:0000256" key="1">
    <source>
        <dbReference type="ARBA" id="ARBA00001946"/>
    </source>
</evidence>
<evidence type="ECO:0000313" key="57">
    <source>
        <dbReference type="Proteomes" id="UP000479563"/>
    </source>
</evidence>
<dbReference type="Pfam" id="PF00156">
    <property type="entry name" value="Pribosyltran"/>
    <property type="match status" value="1"/>
</dbReference>
<dbReference type="OMA" id="MQWRVAP"/>
<dbReference type="EMBL" id="CYYW01000002">
    <property type="protein sequence ID" value="CUN51550.1"/>
    <property type="molecule type" value="Genomic_DNA"/>
</dbReference>
<keyword evidence="7 16" id="KW-0963">Cytoplasm</keyword>
<evidence type="ECO:0000313" key="28">
    <source>
        <dbReference type="EMBL" id="NSC75840.1"/>
    </source>
</evidence>
<evidence type="ECO:0000313" key="26">
    <source>
        <dbReference type="EMBL" id="MSD26104.1"/>
    </source>
</evidence>
<dbReference type="EMBL" id="VSTG01000010">
    <property type="protein sequence ID" value="TYL57646.1"/>
    <property type="molecule type" value="Genomic_DNA"/>
</dbReference>
<dbReference type="GO" id="GO:0000166">
    <property type="term" value="F:nucleotide binding"/>
    <property type="evidence" value="ECO:0007669"/>
    <property type="project" value="UniProtKB-KW"/>
</dbReference>
<dbReference type="EC" id="2.4.2.8" evidence="16"/>
<evidence type="ECO:0000313" key="20">
    <source>
        <dbReference type="EMBL" id="CUN51550.1"/>
    </source>
</evidence>
<evidence type="ECO:0000256" key="5">
    <source>
        <dbReference type="ARBA" id="ARBA00004676"/>
    </source>
</evidence>
<evidence type="ECO:0000313" key="45">
    <source>
        <dbReference type="Proteomes" id="UP000260970"/>
    </source>
</evidence>
<evidence type="ECO:0000313" key="49">
    <source>
        <dbReference type="Proteomes" id="UP000284835"/>
    </source>
</evidence>
<dbReference type="EMBL" id="QSFZ01000011">
    <property type="protein sequence ID" value="RHA91101.1"/>
    <property type="molecule type" value="Genomic_DNA"/>
</dbReference>
<evidence type="ECO:0000313" key="48">
    <source>
        <dbReference type="Proteomes" id="UP000283683"/>
    </source>
</evidence>
<dbReference type="EMBL" id="WKQP01000010">
    <property type="protein sequence ID" value="MSC60194.1"/>
    <property type="molecule type" value="Genomic_DNA"/>
</dbReference>
<dbReference type="Proteomes" id="UP001193670">
    <property type="component" value="Unassembled WGS sequence"/>
</dbReference>
<dbReference type="Proteomes" id="UP001212823">
    <property type="component" value="Unassembled WGS sequence"/>
</dbReference>
<dbReference type="Proteomes" id="UP000283501">
    <property type="component" value="Unassembled WGS sequence"/>
</dbReference>
<evidence type="ECO:0000313" key="31">
    <source>
        <dbReference type="EMBL" id="RGW40912.1"/>
    </source>
</evidence>
<reference evidence="41" key="1">
    <citation type="submission" date="2015-05" db="EMBL/GenBank/DDBJ databases">
        <authorList>
            <consortium name="Pathogen Informatics"/>
        </authorList>
    </citation>
    <scope>NUCLEOTIDE SEQUENCE [LARGE SCALE GENOMIC DNA]</scope>
    <source>
        <strain evidence="20 42">2789STDY5608860</strain>
        <strain evidence="19 43">2789STDY5834968</strain>
        <strain evidence="41">T1-815</strain>
    </source>
</reference>
<evidence type="ECO:0000313" key="38">
    <source>
        <dbReference type="EMBL" id="RHL76573.1"/>
    </source>
</evidence>
<dbReference type="GO" id="GO:0052657">
    <property type="term" value="F:guanine phosphoribosyltransferase activity"/>
    <property type="evidence" value="ECO:0007669"/>
    <property type="project" value="UniProtKB-ARBA"/>
</dbReference>
<dbReference type="Proteomes" id="UP000095673">
    <property type="component" value="Unassembled WGS sequence"/>
</dbReference>
<reference evidence="56 57" key="4">
    <citation type="journal article" date="2019" name="Nat. Med.">
        <title>A library of human gut bacterial isolates paired with longitudinal multiomics data enables mechanistic microbiome research.</title>
        <authorList>
            <person name="Poyet M."/>
            <person name="Groussin M."/>
            <person name="Gibbons S.M."/>
            <person name="Avila-Pacheco J."/>
            <person name="Jiang X."/>
            <person name="Kearney S.M."/>
            <person name="Perrotta A.R."/>
            <person name="Berdy B."/>
            <person name="Zhao S."/>
            <person name="Lieberman T.D."/>
            <person name="Swanson P.K."/>
            <person name="Smith M."/>
            <person name="Roesemann S."/>
            <person name="Alexander J.E."/>
            <person name="Rich S.A."/>
            <person name="Livny J."/>
            <person name="Vlamakis H."/>
            <person name="Clish C."/>
            <person name="Bullock K."/>
            <person name="Deik A."/>
            <person name="Scott J."/>
            <person name="Pierce K.A."/>
            <person name="Xavier R.J."/>
            <person name="Alm E.J."/>
        </authorList>
    </citation>
    <scope>NUCLEOTIDE SEQUENCE [LARGE SCALE GENOMIC DNA]</scope>
    <source>
        <strain evidence="25 57">BIOML-A11</strain>
        <strain evidence="26 56">BIOML-A5</strain>
    </source>
</reference>
<dbReference type="InterPro" id="IPR029057">
    <property type="entry name" value="PRTase-like"/>
</dbReference>
<evidence type="ECO:0000313" key="23">
    <source>
        <dbReference type="EMBL" id="MCC2746077.1"/>
    </source>
</evidence>
<evidence type="ECO:0000256" key="3">
    <source>
        <dbReference type="ARBA" id="ARBA00004496"/>
    </source>
</evidence>
<evidence type="ECO:0000313" key="44">
    <source>
        <dbReference type="Proteomes" id="UP000260642"/>
    </source>
</evidence>
<evidence type="ECO:0000313" key="32">
    <source>
        <dbReference type="EMBL" id="RGW87070.1"/>
    </source>
</evidence>
<dbReference type="EMBL" id="VSTF01000013">
    <property type="protein sequence ID" value="TYL58146.1"/>
    <property type="molecule type" value="Genomic_DNA"/>
</dbReference>
<feature type="domain" description="Phosphoribosyltransferase" evidence="17">
    <location>
        <begin position="16"/>
        <end position="163"/>
    </location>
</feature>
<dbReference type="EMBL" id="JAJFBX010000003">
    <property type="protein sequence ID" value="MCC2746077.1"/>
    <property type="molecule type" value="Genomic_DNA"/>
</dbReference>
<dbReference type="Proteomes" id="UP001197741">
    <property type="component" value="Unassembled WGS sequence"/>
</dbReference>
<dbReference type="EMBL" id="CYXM01000004">
    <property type="protein sequence ID" value="CUM92596.1"/>
    <property type="molecule type" value="Genomic_DNA"/>
</dbReference>
<keyword evidence="13 16" id="KW-0460">Magnesium</keyword>
<evidence type="ECO:0000313" key="54">
    <source>
        <dbReference type="Proteomes" id="UP000324325"/>
    </source>
</evidence>
<dbReference type="Proteomes" id="UP000286220">
    <property type="component" value="Unassembled WGS sequence"/>
</dbReference>
<dbReference type="Proteomes" id="UP000266698">
    <property type="component" value="Unassembled WGS sequence"/>
</dbReference>
<evidence type="ECO:0000313" key="46">
    <source>
        <dbReference type="Proteomes" id="UP000266698"/>
    </source>
</evidence>
<accession>A0A0M6WC67</accession>
<dbReference type="Proteomes" id="UP001197684">
    <property type="component" value="Unassembled WGS sequence"/>
</dbReference>
<evidence type="ECO:0000256" key="14">
    <source>
        <dbReference type="ARBA" id="ARBA00048811"/>
    </source>
</evidence>
<evidence type="ECO:0000313" key="18">
    <source>
        <dbReference type="EMBL" id="CRL33467.1"/>
    </source>
</evidence>
<reference evidence="27" key="8">
    <citation type="submission" date="2020-02" db="EMBL/GenBank/DDBJ databases">
        <authorList>
            <person name="Littmann E."/>
            <person name="Sorbara M."/>
        </authorList>
    </citation>
    <scope>NUCLEOTIDE SEQUENCE</scope>
    <source>
        <strain evidence="28">MSK.16.45</strain>
        <strain evidence="27">MSK.17.79</strain>
    </source>
</reference>
<dbReference type="EMBL" id="JAJCJK010000002">
    <property type="protein sequence ID" value="MCB6937099.1"/>
    <property type="molecule type" value="Genomic_DNA"/>
</dbReference>
<dbReference type="AlphaFoldDB" id="A0A0M6WC67"/>
<dbReference type="Proteomes" id="UP001193756">
    <property type="component" value="Unassembled WGS sequence"/>
</dbReference>
<comment type="subcellular location">
    <subcellularLocation>
        <location evidence="3 16">Cytoplasm</location>
    </subcellularLocation>
</comment>
<reference evidence="21" key="10">
    <citation type="submission" date="2021-10" db="EMBL/GenBank/DDBJ databases">
        <title>Collection of gut derived symbiotic bacterial strains cultured from healthy donors.</title>
        <authorList>
            <person name="Lin H."/>
            <person name="Littmann E."/>
            <person name="Kohout C."/>
            <person name="Pamer E.G."/>
        </authorList>
    </citation>
    <scope>NUCLEOTIDE SEQUENCE</scope>
    <source>
        <strain evidence="22">DFI.7.28A</strain>
        <strain evidence="21">DFI.9.42</strain>
    </source>
</reference>
<keyword evidence="12 16" id="KW-0547">Nucleotide-binding</keyword>
<evidence type="ECO:0000313" key="19">
    <source>
        <dbReference type="EMBL" id="CUM92596.1"/>
    </source>
</evidence>
<organism evidence="18 41">
    <name type="scientific">Agathobacter rectalis</name>
    <dbReference type="NCBI Taxonomy" id="39491"/>
    <lineage>
        <taxon>Bacteria</taxon>
        <taxon>Bacillati</taxon>
        <taxon>Bacillota</taxon>
        <taxon>Clostridia</taxon>
        <taxon>Lachnospirales</taxon>
        <taxon>Lachnospiraceae</taxon>
        <taxon>Agathobacter</taxon>
    </lineage>
</organism>
<dbReference type="GO" id="GO:0032263">
    <property type="term" value="P:GMP salvage"/>
    <property type="evidence" value="ECO:0007669"/>
    <property type="project" value="TreeGrafter"/>
</dbReference>
<dbReference type="EMBL" id="QSUG01000016">
    <property type="protein sequence ID" value="RGN20673.1"/>
    <property type="molecule type" value="Genomic_DNA"/>
</dbReference>
<evidence type="ECO:0000259" key="17">
    <source>
        <dbReference type="Pfam" id="PF00156"/>
    </source>
</evidence>
<evidence type="ECO:0000313" key="56">
    <source>
        <dbReference type="Proteomes" id="UP000465607"/>
    </source>
</evidence>
<reference evidence="23" key="9">
    <citation type="submission" date="2021-10" db="EMBL/GenBank/DDBJ databases">
        <title>Collection of gut derived symbiotic bacterial strains cultured from healthy donors.</title>
        <authorList>
            <person name="Lin H."/>
            <person name="Littmann E."/>
            <person name="Claire K."/>
            <person name="Pamer E."/>
        </authorList>
    </citation>
    <scope>NUCLEOTIDE SEQUENCE</scope>
    <source>
        <strain evidence="23">MSK.22.92</strain>
    </source>
</reference>
<dbReference type="EMBL" id="WKQV01000002">
    <property type="protein sequence ID" value="MSD26104.1"/>
    <property type="molecule type" value="Genomic_DNA"/>
</dbReference>
<reference evidence="54 55" key="5">
    <citation type="submission" date="2019-08" db="EMBL/GenBank/DDBJ databases">
        <authorList>
            <person name="Duncan S."/>
            <person name="Walker A."/>
        </authorList>
    </citation>
    <scope>NUCLEOTIDE SEQUENCE [LARGE SCALE GENOMIC DNA]</scope>
    <source>
        <strain evidence="39 54">L2-21</strain>
        <strain evidence="40 55">T3WBe13</strain>
    </source>
</reference>
<keyword evidence="8 16" id="KW-0328">Glycosyltransferase</keyword>
<dbReference type="NCBIfam" id="TIGR01203">
    <property type="entry name" value="HGPRTase"/>
    <property type="match status" value="1"/>
</dbReference>
<evidence type="ECO:0000313" key="41">
    <source>
        <dbReference type="Proteomes" id="UP000049472"/>
    </source>
</evidence>
<dbReference type="EMBL" id="JAQLYE010000005">
    <property type="protein sequence ID" value="MDB8017187.1"/>
    <property type="molecule type" value="Genomic_DNA"/>
</dbReference>
<comment type="pathway">
    <text evidence="4 16">Purine metabolism; IMP biosynthesis via salvage pathway; IMP from hypoxanthine: step 1/1.</text>
</comment>
<dbReference type="EMBL" id="QSJS01000009">
    <property type="protein sequence ID" value="RHD94346.1"/>
    <property type="molecule type" value="Genomic_DNA"/>
</dbReference>
<dbReference type="Proteomes" id="UP000095384">
    <property type="component" value="Unassembled WGS sequence"/>
</dbReference>
<dbReference type="EMBL" id="QSFB01000011">
    <property type="protein sequence ID" value="RHA13000.1"/>
    <property type="molecule type" value="Genomic_DNA"/>
</dbReference>
<dbReference type="EMBL" id="JAAILW010000006">
    <property type="protein sequence ID" value="NSC26616.1"/>
    <property type="molecule type" value="Genomic_DNA"/>
</dbReference>
<dbReference type="Proteomes" id="UP000479563">
    <property type="component" value="Unassembled WGS sequence"/>
</dbReference>
<dbReference type="Proteomes" id="UP000284835">
    <property type="component" value="Unassembled WGS sequence"/>
</dbReference>
<dbReference type="Proteomes" id="UP000286181">
    <property type="component" value="Unassembled WGS sequence"/>
</dbReference>
<evidence type="ECO:0000256" key="16">
    <source>
        <dbReference type="RuleBase" id="RU364099"/>
    </source>
</evidence>
<dbReference type="GO" id="GO:0006178">
    <property type="term" value="P:guanine salvage"/>
    <property type="evidence" value="ECO:0007669"/>
    <property type="project" value="TreeGrafter"/>
</dbReference>
<sequence length="181" mass="20539">MDFSKKYDISVYLTEEQLNKRIAEIGAQITEKYRGQSVYLICILKGSIFFTTELAKRIDLPMTMDFMSVSSYGSGTESSGDVKIKKDLEHSIEGENVIIIEDIIDSGNTLSRLSKLLAKRNPKSLTICTLLDKPERRVVDDVNVDYVGFVIPDKFVVGYGLDYDQRFRNLPYIGFVEGEIK</sequence>
<evidence type="ECO:0000313" key="34">
    <source>
        <dbReference type="EMBL" id="RHA91101.1"/>
    </source>
</evidence>
<reference evidence="18" key="2">
    <citation type="submission" date="2015-05" db="EMBL/GenBank/DDBJ databases">
        <authorList>
            <person name="Wang D.B."/>
            <person name="Wang M."/>
        </authorList>
    </citation>
    <scope>NUCLEOTIDE SEQUENCE [LARGE SCALE GENOMIC DNA]</scope>
    <source>
        <strain evidence="18">T1-815</strain>
    </source>
</reference>
<dbReference type="PANTHER" id="PTHR43340">
    <property type="entry name" value="HYPOXANTHINE-GUANINE PHOSPHORIBOSYLTRANSFERASE"/>
    <property type="match status" value="1"/>
</dbReference>
<evidence type="ECO:0000313" key="47">
    <source>
        <dbReference type="Proteomes" id="UP000283501"/>
    </source>
</evidence>
<dbReference type="Proteomes" id="UP001197847">
    <property type="component" value="Unassembled WGS sequence"/>
</dbReference>
<evidence type="ECO:0000313" key="42">
    <source>
        <dbReference type="Proteomes" id="UP000095384"/>
    </source>
</evidence>
<dbReference type="Proteomes" id="UP000260970">
    <property type="component" value="Unassembled WGS sequence"/>
</dbReference>
<comment type="catalytic activity">
    <reaction evidence="15">
        <text>IMP + diphosphate = hypoxanthine + 5-phospho-alpha-D-ribose 1-diphosphate</text>
        <dbReference type="Rhea" id="RHEA:17973"/>
        <dbReference type="ChEBI" id="CHEBI:17368"/>
        <dbReference type="ChEBI" id="CHEBI:33019"/>
        <dbReference type="ChEBI" id="CHEBI:58017"/>
        <dbReference type="ChEBI" id="CHEBI:58053"/>
        <dbReference type="EC" id="2.4.2.8"/>
    </reaction>
    <physiologicalReaction direction="right-to-left" evidence="15">
        <dbReference type="Rhea" id="RHEA:17975"/>
    </physiologicalReaction>
</comment>
<evidence type="ECO:0000313" key="39">
    <source>
        <dbReference type="EMBL" id="TYL57646.1"/>
    </source>
</evidence>
<protein>
    <recommendedName>
        <fullName evidence="16">Hypoxanthine phosphoribosyltransferase</fullName>
        <ecNumber evidence="16">2.4.2.8</ecNumber>
    </recommendedName>
</protein>
<dbReference type="GO" id="GO:0032264">
    <property type="term" value="P:IMP salvage"/>
    <property type="evidence" value="ECO:0007669"/>
    <property type="project" value="UniProtKB-UniPathway"/>
</dbReference>
<dbReference type="GO" id="GO:0000287">
    <property type="term" value="F:magnesium ion binding"/>
    <property type="evidence" value="ECO:0007669"/>
    <property type="project" value="TreeGrafter"/>
</dbReference>
<dbReference type="InterPro" id="IPR000836">
    <property type="entry name" value="PRTase_dom"/>
</dbReference>
<keyword evidence="9 16" id="KW-0808">Transferase</keyword>
<evidence type="ECO:0000256" key="7">
    <source>
        <dbReference type="ARBA" id="ARBA00022490"/>
    </source>
</evidence>
<evidence type="ECO:0000313" key="33">
    <source>
        <dbReference type="EMBL" id="RHA13000.1"/>
    </source>
</evidence>
<keyword evidence="10 16" id="KW-0479">Metal-binding</keyword>
<dbReference type="EMBL" id="QROF01000014">
    <property type="protein sequence ID" value="RHL02270.1"/>
    <property type="molecule type" value="Genomic_DNA"/>
</dbReference>
<comment type="similarity">
    <text evidence="6 16">Belongs to the purine/pyrimidine phosphoribosyltransferase family.</text>
</comment>
<reference evidence="44 45" key="3">
    <citation type="submission" date="2018-08" db="EMBL/GenBank/DDBJ databases">
        <title>A genome reference for cultivated species of the human gut microbiota.</title>
        <authorList>
            <person name="Zou Y."/>
            <person name="Xue W."/>
            <person name="Luo G."/>
        </authorList>
    </citation>
    <scope>NUCLEOTIDE SEQUENCE [LARGE SCALE GENOMIC DNA]</scope>
    <source>
        <strain evidence="32 48">AF06-19</strain>
        <strain evidence="31 53">AF12-8</strain>
        <strain evidence="38 46">AF36-2BH</strain>
        <strain evidence="37 50">AF39-14AC</strain>
        <strain evidence="36 47">AM26-2LB</strain>
        <strain evidence="35 49">AM30-13AC</strain>
        <strain evidence="34 51">AM42-17AT</strain>
        <strain evidence="33 52">AM44-1AT</strain>
        <strain evidence="30 45">OM05-6AA</strain>
        <strain evidence="29 44">TM10-3</strain>
    </source>
</reference>
<dbReference type="EMBL" id="CVRQ01000008">
    <property type="protein sequence ID" value="CRL33467.1"/>
    <property type="molecule type" value="Genomic_DNA"/>
</dbReference>
<dbReference type="Proteomes" id="UP000286341">
    <property type="component" value="Unassembled WGS sequence"/>
</dbReference>
<comment type="catalytic activity">
    <reaction evidence="14">
        <text>GMP + diphosphate = guanine + 5-phospho-alpha-D-ribose 1-diphosphate</text>
        <dbReference type="Rhea" id="RHEA:25424"/>
        <dbReference type="ChEBI" id="CHEBI:16235"/>
        <dbReference type="ChEBI" id="CHEBI:33019"/>
        <dbReference type="ChEBI" id="CHEBI:58017"/>
        <dbReference type="ChEBI" id="CHEBI:58115"/>
        <dbReference type="EC" id="2.4.2.8"/>
    </reaction>
    <physiologicalReaction direction="right-to-left" evidence="14">
        <dbReference type="Rhea" id="RHEA:25426"/>
    </physiologicalReaction>
</comment>
<dbReference type="Proteomes" id="UP000286581">
    <property type="component" value="Unassembled WGS sequence"/>
</dbReference>
<dbReference type="Proteomes" id="UP000324325">
    <property type="component" value="Unassembled WGS sequence"/>
</dbReference>
<evidence type="ECO:0000313" key="21">
    <source>
        <dbReference type="EMBL" id="MCB6937099.1"/>
    </source>
</evidence>
<evidence type="ECO:0000256" key="9">
    <source>
        <dbReference type="ARBA" id="ARBA00022679"/>
    </source>
</evidence>
<dbReference type="EMBL" id="JAJCJQ010000016">
    <property type="protein sequence ID" value="MCB6961336.1"/>
    <property type="molecule type" value="Genomic_DNA"/>
</dbReference>
<dbReference type="PANTHER" id="PTHR43340:SF1">
    <property type="entry name" value="HYPOXANTHINE PHOSPHORIBOSYLTRANSFERASE"/>
    <property type="match status" value="1"/>
</dbReference>
<dbReference type="InterPro" id="IPR050408">
    <property type="entry name" value="HGPRT"/>
</dbReference>
<evidence type="ECO:0000313" key="50">
    <source>
        <dbReference type="Proteomes" id="UP000286181"/>
    </source>
</evidence>
<reference evidence="24" key="11">
    <citation type="submission" date="2023-01" db="EMBL/GenBank/DDBJ databases">
        <title>Human gut microbiome strain richness.</title>
        <authorList>
            <person name="Chen-Liaw A."/>
        </authorList>
    </citation>
    <scope>NUCLEOTIDE SEQUENCE</scope>
    <source>
        <strain evidence="24">1001283st1_D2_1001283B150209_150212</strain>
    </source>
</reference>
<evidence type="ECO:0000256" key="15">
    <source>
        <dbReference type="ARBA" id="ARBA00049402"/>
    </source>
</evidence>
<evidence type="ECO:0000313" key="22">
    <source>
        <dbReference type="EMBL" id="MCB6961336.1"/>
    </source>
</evidence>
<evidence type="ECO:0000256" key="10">
    <source>
        <dbReference type="ARBA" id="ARBA00022723"/>
    </source>
</evidence>
<dbReference type="InterPro" id="IPR005904">
    <property type="entry name" value="Hxn_phspho_trans"/>
</dbReference>
<comment type="pathway">
    <text evidence="5">Purine metabolism; GMP biosynthesis via salvage pathway; GMP from guanine: step 1/1.</text>
</comment>
<evidence type="ECO:0000313" key="35">
    <source>
        <dbReference type="EMBL" id="RHD94346.1"/>
    </source>
</evidence>
<dbReference type="EMBL" id="QSAE01000006">
    <property type="protein sequence ID" value="RGW40912.1"/>
    <property type="molecule type" value="Genomic_DNA"/>
</dbReference>
<evidence type="ECO:0000313" key="37">
    <source>
        <dbReference type="EMBL" id="RHL02270.1"/>
    </source>
</evidence>
<keyword evidence="11 16" id="KW-0660">Purine salvage</keyword>
<dbReference type="GO" id="GO:0006166">
    <property type="term" value="P:purine ribonucleoside salvage"/>
    <property type="evidence" value="ECO:0007669"/>
    <property type="project" value="UniProtKB-KW"/>
</dbReference>
<dbReference type="UniPathway" id="UPA00591">
    <property type="reaction ID" value="UER00648"/>
</dbReference>
<evidence type="ECO:0000256" key="12">
    <source>
        <dbReference type="ARBA" id="ARBA00022741"/>
    </source>
</evidence>